<gene>
    <name evidence="2" type="ORF">IPP15_22550</name>
</gene>
<organism evidence="2 3">
    <name type="scientific">Candidatus Opimibacter skivensis</name>
    <dbReference type="NCBI Taxonomy" id="2982028"/>
    <lineage>
        <taxon>Bacteria</taxon>
        <taxon>Pseudomonadati</taxon>
        <taxon>Bacteroidota</taxon>
        <taxon>Saprospiria</taxon>
        <taxon>Saprospirales</taxon>
        <taxon>Saprospiraceae</taxon>
        <taxon>Candidatus Opimibacter</taxon>
    </lineage>
</organism>
<evidence type="ECO:0000313" key="3">
    <source>
        <dbReference type="Proteomes" id="UP000808337"/>
    </source>
</evidence>
<feature type="region of interest" description="Disordered" evidence="1">
    <location>
        <begin position="65"/>
        <end position="85"/>
    </location>
</feature>
<dbReference type="Proteomes" id="UP000808337">
    <property type="component" value="Unassembled WGS sequence"/>
</dbReference>
<protein>
    <submittedName>
        <fullName evidence="2">Uncharacterized protein</fullName>
    </submittedName>
</protein>
<comment type="caution">
    <text evidence="2">The sequence shown here is derived from an EMBL/GenBank/DDBJ whole genome shotgun (WGS) entry which is preliminary data.</text>
</comment>
<proteinExistence type="predicted"/>
<accession>A0A9D7SZK9</accession>
<evidence type="ECO:0000313" key="2">
    <source>
        <dbReference type="EMBL" id="MBK9985101.1"/>
    </source>
</evidence>
<dbReference type="EMBL" id="JADKGY010000033">
    <property type="protein sequence ID" value="MBK9985101.1"/>
    <property type="molecule type" value="Genomic_DNA"/>
</dbReference>
<reference evidence="2 3" key="1">
    <citation type="submission" date="2020-10" db="EMBL/GenBank/DDBJ databases">
        <title>Connecting structure to function with the recovery of over 1000 high-quality activated sludge metagenome-assembled genomes encoding full-length rRNA genes using long-read sequencing.</title>
        <authorList>
            <person name="Singleton C.M."/>
            <person name="Petriglieri F."/>
            <person name="Kristensen J.M."/>
            <person name="Kirkegaard R.H."/>
            <person name="Michaelsen T.Y."/>
            <person name="Andersen M.H."/>
            <person name="Karst S.M."/>
            <person name="Dueholm M.S."/>
            <person name="Nielsen P.H."/>
            <person name="Albertsen M."/>
        </authorList>
    </citation>
    <scope>NUCLEOTIDE SEQUENCE [LARGE SCALE GENOMIC DNA]</scope>
    <source>
        <strain evidence="2">Ribe_18-Q3-R11-54_MAXAC.273</strain>
    </source>
</reference>
<sequence>MGWVVKHSYRPVASRFGYLEATLGGSELANYVWNGSTNTDWLTPPNWTPTGTPSANDDVIIPDASTTPNDPMLPVGAMDFRKNHN</sequence>
<name>A0A9D7SZK9_9BACT</name>
<evidence type="ECO:0000256" key="1">
    <source>
        <dbReference type="SAM" id="MobiDB-lite"/>
    </source>
</evidence>
<dbReference type="AlphaFoldDB" id="A0A9D7SZK9"/>